<name>A0ABV0M9M3_9HYPH</name>
<sequence length="222" mass="24125">MADPIPLPTFGGGRRDWTECKFDPIQPRDTNQMEGRRTEAQTFGTPYWVARYVAKPLLRTEYGVMDAFMMQAGDDGETFLAYDAFRPRPIAHDTGRPLSGTRATGGAFNGQANLQAIANSRTIVVSGLPAGFVLSPGDYVEVRKSALVRSLHRIMAAATSDAGGVVTLSIKYGLDTGIFHVADTVHFEKPSCTMQIDPGSYDGTKSWASRSPSFTATEVFFS</sequence>
<evidence type="ECO:0000313" key="2">
    <source>
        <dbReference type="Proteomes" id="UP001496627"/>
    </source>
</evidence>
<evidence type="ECO:0000313" key="1">
    <source>
        <dbReference type="EMBL" id="MEQ1407780.1"/>
    </source>
</evidence>
<dbReference type="Proteomes" id="UP001496627">
    <property type="component" value="Unassembled WGS sequence"/>
</dbReference>
<comment type="caution">
    <text evidence="1">The sequence shown here is derived from an EMBL/GenBank/DDBJ whole genome shotgun (WGS) entry which is preliminary data.</text>
</comment>
<organism evidence="1 2">
    <name type="scientific">Neorhizobium phenanthreniclasticum</name>
    <dbReference type="NCBI Taxonomy" id="3157917"/>
    <lineage>
        <taxon>Bacteria</taxon>
        <taxon>Pseudomonadati</taxon>
        <taxon>Pseudomonadota</taxon>
        <taxon>Alphaproteobacteria</taxon>
        <taxon>Hyphomicrobiales</taxon>
        <taxon>Rhizobiaceae</taxon>
        <taxon>Rhizobium/Agrobacterium group</taxon>
        <taxon>Neorhizobium</taxon>
    </lineage>
</organism>
<gene>
    <name evidence="1" type="ORF">ABK249_22935</name>
</gene>
<proteinExistence type="predicted"/>
<accession>A0ABV0M9M3</accession>
<protein>
    <submittedName>
        <fullName evidence="1">Uncharacterized protein</fullName>
    </submittedName>
</protein>
<dbReference type="EMBL" id="JBEAAL010000020">
    <property type="protein sequence ID" value="MEQ1407780.1"/>
    <property type="molecule type" value="Genomic_DNA"/>
</dbReference>
<keyword evidence="2" id="KW-1185">Reference proteome</keyword>
<dbReference type="RefSeq" id="WP_348864153.1">
    <property type="nucleotide sequence ID" value="NZ_JBEAAL010000020.1"/>
</dbReference>
<reference evidence="1 2" key="1">
    <citation type="submission" date="2024-05" db="EMBL/GenBank/DDBJ databases">
        <title>Neorhizobium sp. Rsf11, a plant growth promoting and heavy metal resistant PAH-degrader.</title>
        <authorList>
            <person name="Golubev S.N."/>
            <person name="Muratova A.Y."/>
            <person name="Markelova M.I."/>
        </authorList>
    </citation>
    <scope>NUCLEOTIDE SEQUENCE [LARGE SCALE GENOMIC DNA]</scope>
    <source>
        <strain evidence="1 2">Rsf11</strain>
    </source>
</reference>